<dbReference type="Pfam" id="PF01590">
    <property type="entry name" value="GAF"/>
    <property type="match status" value="2"/>
</dbReference>
<dbReference type="PANTHER" id="PTHR43156:SF2">
    <property type="entry name" value="STAGE II SPORULATION PROTEIN E"/>
    <property type="match status" value="1"/>
</dbReference>
<dbReference type="InterPro" id="IPR029016">
    <property type="entry name" value="GAF-like_dom_sf"/>
</dbReference>
<evidence type="ECO:0000259" key="4">
    <source>
        <dbReference type="PROSITE" id="PS50112"/>
    </source>
</evidence>
<dbReference type="PANTHER" id="PTHR43156">
    <property type="entry name" value="STAGE II SPORULATION PROTEIN E-RELATED"/>
    <property type="match status" value="1"/>
</dbReference>
<dbReference type="Gene3D" id="3.30.450.40">
    <property type="match status" value="2"/>
</dbReference>
<dbReference type="SMART" id="SM00065">
    <property type="entry name" value="GAF"/>
    <property type="match status" value="2"/>
</dbReference>
<dbReference type="SMART" id="SM00388">
    <property type="entry name" value="HisKA"/>
    <property type="match status" value="1"/>
</dbReference>
<evidence type="ECO:0000256" key="2">
    <source>
        <dbReference type="ARBA" id="ARBA00012438"/>
    </source>
</evidence>
<dbReference type="SUPFAM" id="SSF55781">
    <property type="entry name" value="GAF domain-like"/>
    <property type="match status" value="2"/>
</dbReference>
<evidence type="ECO:0000313" key="5">
    <source>
        <dbReference type="EMBL" id="HHI97759.1"/>
    </source>
</evidence>
<name>A0A7V5P198_9BACT</name>
<evidence type="ECO:0000256" key="1">
    <source>
        <dbReference type="ARBA" id="ARBA00000085"/>
    </source>
</evidence>
<gene>
    <name evidence="5" type="ORF">ENJ96_07890</name>
</gene>
<dbReference type="SUPFAM" id="SSF47384">
    <property type="entry name" value="Homodimeric domain of signal transducing histidine kinase"/>
    <property type="match status" value="1"/>
</dbReference>
<sequence>MHSKEKTYLSLFLEVARHISSTLEIDKVLDLIVKKVAEVIGVEAATIRLLDPSGKKLYLAAAYGLSKEYLNRGPVDAEKSIAEALSGNPVAIFDAVHDPRVAYSEAVRKEGIKSILAVPIQIRGRVIGVLRLLSRKPRLFTDDEIDFATALAEQCGIAIENARMYEAQRKQLRYFETLNEIGKALNSIRDLNEILNLIVTKLPEVMNLKGCTIRLLDLSGQKLELVASYGLSKEYLSRGSIDDELSTHQALQGEPVIIYDATTDPRIRYQEEAKKEGIASILAVPIIVHNRIIGVLRLHTAKPRHFDEAEINFVMAVAEQSGIAIQNALYYKKINNILTQLEEEHKFLGTVIDSLAAGLVVIDSKKHLAMVNKRILEEHGFKYEETIGRKCYEVLKTCRRDLCPLEKVRQKKEPASYITSLKAGNEEKHYEVTLSPVIGSSGEVEHFIEIVRDITAQLKLQQEQMERERLEGVLQLARTVAHELNTPMFAALGTAQLALSDLKEDDPIYEDLQIIVRNLKKMAELTKKMAHITHYETKDYVGDVKILDLEKAADGGQKK</sequence>
<dbReference type="InterPro" id="IPR013656">
    <property type="entry name" value="PAS_4"/>
</dbReference>
<dbReference type="Pfam" id="PF00512">
    <property type="entry name" value="HisKA"/>
    <property type="match status" value="1"/>
</dbReference>
<dbReference type="EC" id="2.7.13.3" evidence="2"/>
<dbReference type="PROSITE" id="PS50112">
    <property type="entry name" value="PAS"/>
    <property type="match status" value="1"/>
</dbReference>
<dbReference type="Gene3D" id="1.10.287.130">
    <property type="match status" value="1"/>
</dbReference>
<dbReference type="InterPro" id="IPR003018">
    <property type="entry name" value="GAF"/>
</dbReference>
<dbReference type="AlphaFoldDB" id="A0A7V5P198"/>
<dbReference type="InterPro" id="IPR035965">
    <property type="entry name" value="PAS-like_dom_sf"/>
</dbReference>
<dbReference type="InterPro" id="IPR052016">
    <property type="entry name" value="Bact_Sigma-Reg"/>
</dbReference>
<accession>A0A7V5P198</accession>
<dbReference type="CDD" id="cd00082">
    <property type="entry name" value="HisKA"/>
    <property type="match status" value="1"/>
</dbReference>
<organism evidence="5">
    <name type="scientific">Thermodesulfatator atlanticus</name>
    <dbReference type="NCBI Taxonomy" id="501497"/>
    <lineage>
        <taxon>Bacteria</taxon>
        <taxon>Pseudomonadati</taxon>
        <taxon>Thermodesulfobacteriota</taxon>
        <taxon>Thermodesulfobacteria</taxon>
        <taxon>Thermodesulfobacteriales</taxon>
        <taxon>Thermodesulfatatoraceae</taxon>
        <taxon>Thermodesulfatator</taxon>
    </lineage>
</organism>
<comment type="caution">
    <text evidence="5">The sequence shown here is derived from an EMBL/GenBank/DDBJ whole genome shotgun (WGS) entry which is preliminary data.</text>
</comment>
<dbReference type="GO" id="GO:0016791">
    <property type="term" value="F:phosphatase activity"/>
    <property type="evidence" value="ECO:0007669"/>
    <property type="project" value="TreeGrafter"/>
</dbReference>
<dbReference type="NCBIfam" id="TIGR00229">
    <property type="entry name" value="sensory_box"/>
    <property type="match status" value="1"/>
</dbReference>
<proteinExistence type="predicted"/>
<evidence type="ECO:0000256" key="3">
    <source>
        <dbReference type="ARBA" id="ARBA00022801"/>
    </source>
</evidence>
<dbReference type="InterPro" id="IPR003661">
    <property type="entry name" value="HisK_dim/P_dom"/>
</dbReference>
<comment type="catalytic activity">
    <reaction evidence="1">
        <text>ATP + protein L-histidine = ADP + protein N-phospho-L-histidine.</text>
        <dbReference type="EC" id="2.7.13.3"/>
    </reaction>
</comment>
<keyword evidence="3" id="KW-0378">Hydrolase</keyword>
<dbReference type="InterPro" id="IPR036097">
    <property type="entry name" value="HisK_dim/P_sf"/>
</dbReference>
<dbReference type="EMBL" id="DROK01000232">
    <property type="protein sequence ID" value="HHI97759.1"/>
    <property type="molecule type" value="Genomic_DNA"/>
</dbReference>
<dbReference type="SUPFAM" id="SSF55785">
    <property type="entry name" value="PYP-like sensor domain (PAS domain)"/>
    <property type="match status" value="1"/>
</dbReference>
<reference evidence="5" key="1">
    <citation type="journal article" date="2020" name="mSystems">
        <title>Genome- and Community-Level Interaction Insights into Carbon Utilization and Element Cycling Functions of Hydrothermarchaeota in Hydrothermal Sediment.</title>
        <authorList>
            <person name="Zhou Z."/>
            <person name="Liu Y."/>
            <person name="Xu W."/>
            <person name="Pan J."/>
            <person name="Luo Z.H."/>
            <person name="Li M."/>
        </authorList>
    </citation>
    <scope>NUCLEOTIDE SEQUENCE [LARGE SCALE GENOMIC DNA]</scope>
    <source>
        <strain evidence="5">HyVt-533</strain>
    </source>
</reference>
<dbReference type="GO" id="GO:0000155">
    <property type="term" value="F:phosphorelay sensor kinase activity"/>
    <property type="evidence" value="ECO:0007669"/>
    <property type="project" value="InterPro"/>
</dbReference>
<dbReference type="Gene3D" id="3.30.450.20">
    <property type="entry name" value="PAS domain"/>
    <property type="match status" value="1"/>
</dbReference>
<dbReference type="Pfam" id="PF08448">
    <property type="entry name" value="PAS_4"/>
    <property type="match status" value="1"/>
</dbReference>
<protein>
    <recommendedName>
        <fullName evidence="2">histidine kinase</fullName>
        <ecNumber evidence="2">2.7.13.3</ecNumber>
    </recommendedName>
</protein>
<dbReference type="Proteomes" id="UP000886101">
    <property type="component" value="Unassembled WGS sequence"/>
</dbReference>
<feature type="domain" description="PAS" evidence="4">
    <location>
        <begin position="344"/>
        <end position="389"/>
    </location>
</feature>
<dbReference type="InterPro" id="IPR000014">
    <property type="entry name" value="PAS"/>
</dbReference>